<dbReference type="OrthoDB" id="2573915at2"/>
<accession>A0A5C4T4N9</accession>
<feature type="domain" description="Sialidase" evidence="1">
    <location>
        <begin position="39"/>
        <end position="301"/>
    </location>
</feature>
<dbReference type="InterPro" id="IPR036278">
    <property type="entry name" value="Sialidase_sf"/>
</dbReference>
<dbReference type="EMBL" id="VDCQ01000038">
    <property type="protein sequence ID" value="TNJ63755.1"/>
    <property type="molecule type" value="Genomic_DNA"/>
</dbReference>
<dbReference type="Gene3D" id="2.120.10.10">
    <property type="match status" value="1"/>
</dbReference>
<reference evidence="2 3" key="1">
    <citation type="submission" date="2019-05" db="EMBL/GenBank/DDBJ databases">
        <title>We sequenced the genome of Paenibacillus hemerocallicola KCTC 33185 for further insight into its adaptation and study the phylogeny of Paenibacillus.</title>
        <authorList>
            <person name="Narsing Rao M.P."/>
        </authorList>
    </citation>
    <scope>NUCLEOTIDE SEQUENCE [LARGE SCALE GENOMIC DNA]</scope>
    <source>
        <strain evidence="2 3">KCTC 33185</strain>
    </source>
</reference>
<dbReference type="RefSeq" id="WP_139604767.1">
    <property type="nucleotide sequence ID" value="NZ_VDCQ01000038.1"/>
</dbReference>
<evidence type="ECO:0000259" key="1">
    <source>
        <dbReference type="Pfam" id="PF13088"/>
    </source>
</evidence>
<dbReference type="Pfam" id="PF13088">
    <property type="entry name" value="BNR_2"/>
    <property type="match status" value="1"/>
</dbReference>
<organism evidence="2 3">
    <name type="scientific">Paenibacillus hemerocallicola</name>
    <dbReference type="NCBI Taxonomy" id="1172614"/>
    <lineage>
        <taxon>Bacteria</taxon>
        <taxon>Bacillati</taxon>
        <taxon>Bacillota</taxon>
        <taxon>Bacilli</taxon>
        <taxon>Bacillales</taxon>
        <taxon>Paenibacillaceae</taxon>
        <taxon>Paenibacillus</taxon>
    </lineage>
</organism>
<dbReference type="AlphaFoldDB" id="A0A5C4T4N9"/>
<dbReference type="Proteomes" id="UP000307943">
    <property type="component" value="Unassembled WGS sequence"/>
</dbReference>
<dbReference type="SUPFAM" id="SSF50939">
    <property type="entry name" value="Sialidases"/>
    <property type="match status" value="1"/>
</dbReference>
<evidence type="ECO:0000313" key="3">
    <source>
        <dbReference type="Proteomes" id="UP000307943"/>
    </source>
</evidence>
<comment type="caution">
    <text evidence="2">The sequence shown here is derived from an EMBL/GenBank/DDBJ whole genome shotgun (WGS) entry which is preliminary data.</text>
</comment>
<protein>
    <submittedName>
        <fullName evidence="2">Exo-alpha-sialidase</fullName>
    </submittedName>
</protein>
<proteinExistence type="predicted"/>
<keyword evidence="3" id="KW-1185">Reference proteome</keyword>
<sequence>METYIAIDNVCAWPNLTLLPDGTIAAVLFNKPNHSLAEGEVECWVSSDGGRLWRKQGVPVSSQPGDNRMNHAAGLAHNGDLIVLCSGWTPAQPPRKVLEPVVCRSRDGGCTWVQEGDVGKPEQSASMIPYGDIVRGGDGLLGASFYSYNESNGQMFNYFLRSYDDGRTWVEPVRIGQKNDGTPIPGNETALLCIDGKRLVAAGRTKKERNLELYASEDFGKTWTHQGALTLGNQHPAHLLMLEDGRLLLTYGMRNKGFYGIGARVSRDLGASWDFPIHLVRFEIATDGGYPSSVQLDDGTIVTAYYSDKVPFHHRYHMGVARWKPDM</sequence>
<evidence type="ECO:0000313" key="2">
    <source>
        <dbReference type="EMBL" id="TNJ63755.1"/>
    </source>
</evidence>
<name>A0A5C4T4N9_9BACL</name>
<gene>
    <name evidence="2" type="ORF">FE784_23840</name>
</gene>
<dbReference type="InterPro" id="IPR011040">
    <property type="entry name" value="Sialidase"/>
</dbReference>
<dbReference type="CDD" id="cd15482">
    <property type="entry name" value="Sialidase_non-viral"/>
    <property type="match status" value="1"/>
</dbReference>